<name>A0ACB7ZVP9_9AGAM</name>
<evidence type="ECO:0000313" key="1">
    <source>
        <dbReference type="EMBL" id="KAH7905156.1"/>
    </source>
</evidence>
<accession>A0ACB7ZVP9</accession>
<evidence type="ECO:0000313" key="2">
    <source>
        <dbReference type="Proteomes" id="UP000790377"/>
    </source>
</evidence>
<reference evidence="1" key="1">
    <citation type="journal article" date="2021" name="New Phytol.">
        <title>Evolutionary innovations through gain and loss of genes in the ectomycorrhizal Boletales.</title>
        <authorList>
            <person name="Wu G."/>
            <person name="Miyauchi S."/>
            <person name="Morin E."/>
            <person name="Kuo A."/>
            <person name="Drula E."/>
            <person name="Varga T."/>
            <person name="Kohler A."/>
            <person name="Feng B."/>
            <person name="Cao Y."/>
            <person name="Lipzen A."/>
            <person name="Daum C."/>
            <person name="Hundley H."/>
            <person name="Pangilinan J."/>
            <person name="Johnson J."/>
            <person name="Barry K."/>
            <person name="LaButti K."/>
            <person name="Ng V."/>
            <person name="Ahrendt S."/>
            <person name="Min B."/>
            <person name="Choi I.G."/>
            <person name="Park H."/>
            <person name="Plett J.M."/>
            <person name="Magnuson J."/>
            <person name="Spatafora J.W."/>
            <person name="Nagy L.G."/>
            <person name="Henrissat B."/>
            <person name="Grigoriev I.V."/>
            <person name="Yang Z.L."/>
            <person name="Xu J."/>
            <person name="Martin F.M."/>
        </authorList>
    </citation>
    <scope>NUCLEOTIDE SEQUENCE</scope>
    <source>
        <strain evidence="1">ATCC 28755</strain>
    </source>
</reference>
<gene>
    <name evidence="1" type="ORF">BJ138DRAFT_1165284</name>
</gene>
<proteinExistence type="predicted"/>
<dbReference type="EMBL" id="MU268259">
    <property type="protein sequence ID" value="KAH7905156.1"/>
    <property type="molecule type" value="Genomic_DNA"/>
</dbReference>
<dbReference type="Proteomes" id="UP000790377">
    <property type="component" value="Unassembled WGS sequence"/>
</dbReference>
<organism evidence="1 2">
    <name type="scientific">Hygrophoropsis aurantiaca</name>
    <dbReference type="NCBI Taxonomy" id="72124"/>
    <lineage>
        <taxon>Eukaryota</taxon>
        <taxon>Fungi</taxon>
        <taxon>Dikarya</taxon>
        <taxon>Basidiomycota</taxon>
        <taxon>Agaricomycotina</taxon>
        <taxon>Agaricomycetes</taxon>
        <taxon>Agaricomycetidae</taxon>
        <taxon>Boletales</taxon>
        <taxon>Coniophorineae</taxon>
        <taxon>Hygrophoropsidaceae</taxon>
        <taxon>Hygrophoropsis</taxon>
    </lineage>
</organism>
<comment type="caution">
    <text evidence="1">The sequence shown here is derived from an EMBL/GenBank/DDBJ whole genome shotgun (WGS) entry which is preliminary data.</text>
</comment>
<keyword evidence="2" id="KW-1185">Reference proteome</keyword>
<protein>
    <submittedName>
        <fullName evidence="1">Uncharacterized protein</fullName>
    </submittedName>
</protein>
<sequence>MLGHKIYIYHIALSSGGQRIASASRDCTVGIWDLSTRRQIGDPLQAQNGLHSVAWSPDGLSIVAGDVEGTIYLWTVPPLQDSISAPILNTSSPPLPSTSRSRANSGSSSILNLPAGPSVAQPQSPELNNSPGEEDNWENSTNESFDSVLDLPADGKHPAQRRKRRRRRVAPAASTSSPPISTVPNASLGYNHIAPPSMLKPQQHQAPHVIISAPHHSPPLDQTPRPPVQTTPRAHVEADASASHVGALSRLWGPKRILSRRNGRKDRNHLDEPHENPPTASRFGSIPRLWGRASNVTGGTNSESRTSHDDAHEMQSAPSHPISTLPANVPDMQLPPKPPRTPTSRAVKVSSAYGFNRTHAATSDEDDEVPCRDYICFCMCCPCKGSLKPDSDLESDTGS</sequence>